<protein>
    <submittedName>
        <fullName evidence="2">Phosphate-regulating neutral endopeptidase</fullName>
    </submittedName>
</protein>
<dbReference type="InterPro" id="IPR000718">
    <property type="entry name" value="Peptidase_M13"/>
</dbReference>
<dbReference type="Pfam" id="PF01431">
    <property type="entry name" value="Peptidase_M13"/>
    <property type="match status" value="1"/>
</dbReference>
<dbReference type="PANTHER" id="PTHR11733">
    <property type="entry name" value="ZINC METALLOPROTEASE FAMILY M13 NEPRILYSIN-RELATED"/>
    <property type="match status" value="1"/>
</dbReference>
<dbReference type="AlphaFoldDB" id="A0A4Y2F164"/>
<feature type="non-terminal residue" evidence="2">
    <location>
        <position position="97"/>
    </location>
</feature>
<dbReference type="Proteomes" id="UP000499080">
    <property type="component" value="Unassembled WGS sequence"/>
</dbReference>
<proteinExistence type="predicted"/>
<dbReference type="Gene3D" id="3.40.390.10">
    <property type="entry name" value="Collagenase (Catalytic Domain)"/>
    <property type="match status" value="1"/>
</dbReference>
<keyword evidence="4" id="KW-1185">Reference proteome</keyword>
<comment type="caution">
    <text evidence="2">The sequence shown here is derived from an EMBL/GenBank/DDBJ whole genome shotgun (WGS) entry which is preliminary data.</text>
</comment>
<evidence type="ECO:0000313" key="2">
    <source>
        <dbReference type="EMBL" id="GBM34066.1"/>
    </source>
</evidence>
<feature type="domain" description="Peptidase M13 C-terminal" evidence="1">
    <location>
        <begin position="7"/>
        <end position="96"/>
    </location>
</feature>
<dbReference type="GO" id="GO:0005886">
    <property type="term" value="C:plasma membrane"/>
    <property type="evidence" value="ECO:0007669"/>
    <property type="project" value="TreeGrafter"/>
</dbReference>
<organism evidence="2 4">
    <name type="scientific">Araneus ventricosus</name>
    <name type="common">Orbweaver spider</name>
    <name type="synonym">Epeira ventricosa</name>
    <dbReference type="NCBI Taxonomy" id="182803"/>
    <lineage>
        <taxon>Eukaryota</taxon>
        <taxon>Metazoa</taxon>
        <taxon>Ecdysozoa</taxon>
        <taxon>Arthropoda</taxon>
        <taxon>Chelicerata</taxon>
        <taxon>Arachnida</taxon>
        <taxon>Araneae</taxon>
        <taxon>Araneomorphae</taxon>
        <taxon>Entelegynae</taxon>
        <taxon>Araneoidea</taxon>
        <taxon>Araneidae</taxon>
        <taxon>Araneus</taxon>
    </lineage>
</organism>
<dbReference type="GO" id="GO:0016485">
    <property type="term" value="P:protein processing"/>
    <property type="evidence" value="ECO:0007669"/>
    <property type="project" value="TreeGrafter"/>
</dbReference>
<dbReference type="EMBL" id="BGPR01172003">
    <property type="protein sequence ID" value="GBM34127.1"/>
    <property type="molecule type" value="Genomic_DNA"/>
</dbReference>
<dbReference type="InterPro" id="IPR024079">
    <property type="entry name" value="MetalloPept_cat_dom_sf"/>
</dbReference>
<sequence length="97" mass="11602">MRFCFHSRYLNYGRLGTEIAHEMAHGFENIGLQYDREGRESLWWSEEMKNKFWMKAKCFVEQYNRYVIDAVEEKNVDGQRTLHENIADSAGLKKAFM</sequence>
<dbReference type="EMBL" id="BGPR01171986">
    <property type="protein sequence ID" value="GBM34066.1"/>
    <property type="molecule type" value="Genomic_DNA"/>
</dbReference>
<name>A0A4Y2F164_ARAVE</name>
<dbReference type="PROSITE" id="PS51885">
    <property type="entry name" value="NEPRILYSIN"/>
    <property type="match status" value="1"/>
</dbReference>
<dbReference type="PRINTS" id="PR00786">
    <property type="entry name" value="NEPRILYSIN"/>
</dbReference>
<dbReference type="InterPro" id="IPR018497">
    <property type="entry name" value="Peptidase_M13_C"/>
</dbReference>
<dbReference type="GO" id="GO:0004222">
    <property type="term" value="F:metalloendopeptidase activity"/>
    <property type="evidence" value="ECO:0007669"/>
    <property type="project" value="InterPro"/>
</dbReference>
<dbReference type="OrthoDB" id="6475849at2759"/>
<dbReference type="PANTHER" id="PTHR11733:SF133">
    <property type="entry name" value="PHOSPHATE-REGULATING NEUTRAL ENDOPEPTIDASE PHEX"/>
    <property type="match status" value="1"/>
</dbReference>
<evidence type="ECO:0000259" key="1">
    <source>
        <dbReference type="Pfam" id="PF01431"/>
    </source>
</evidence>
<evidence type="ECO:0000313" key="4">
    <source>
        <dbReference type="Proteomes" id="UP000499080"/>
    </source>
</evidence>
<reference evidence="2 4" key="1">
    <citation type="journal article" date="2019" name="Sci. Rep.">
        <title>Orb-weaving spider Araneus ventricosus genome elucidates the spidroin gene catalogue.</title>
        <authorList>
            <person name="Kono N."/>
            <person name="Nakamura H."/>
            <person name="Ohtoshi R."/>
            <person name="Moran D.A.P."/>
            <person name="Shinohara A."/>
            <person name="Yoshida Y."/>
            <person name="Fujiwara M."/>
            <person name="Mori M."/>
            <person name="Tomita M."/>
            <person name="Arakawa K."/>
        </authorList>
    </citation>
    <scope>NUCLEOTIDE SEQUENCE [LARGE SCALE GENOMIC DNA]</scope>
</reference>
<evidence type="ECO:0000313" key="3">
    <source>
        <dbReference type="EMBL" id="GBM34127.1"/>
    </source>
</evidence>
<accession>A0A4Y2F164</accession>
<dbReference type="SUPFAM" id="SSF55486">
    <property type="entry name" value="Metalloproteases ('zincins'), catalytic domain"/>
    <property type="match status" value="1"/>
</dbReference>
<gene>
    <name evidence="2" type="primary">PHEX_1</name>
    <name evidence="3" type="synonym">PHEX_0</name>
    <name evidence="2" type="ORF">AVEN_102264_1</name>
    <name evidence="3" type="ORF">AVEN_35192_1</name>
</gene>